<dbReference type="EC" id="1.3.1.106" evidence="4"/>
<accession>A0A844HQC5</accession>
<dbReference type="PROSITE" id="PS51014">
    <property type="entry name" value="COBK_CBIJ"/>
    <property type="match status" value="1"/>
</dbReference>
<reference evidence="4 5" key="1">
    <citation type="submission" date="2019-11" db="EMBL/GenBank/DDBJ databases">
        <authorList>
            <person name="Dong K."/>
        </authorList>
    </citation>
    <scope>NUCLEOTIDE SEQUENCE [LARGE SCALE GENOMIC DNA]</scope>
    <source>
        <strain evidence="4 5">NBRC 112902</strain>
    </source>
</reference>
<dbReference type="InterPro" id="IPR003723">
    <property type="entry name" value="Precorrin-6x_reduct"/>
</dbReference>
<dbReference type="Proteomes" id="UP000449846">
    <property type="component" value="Unassembled WGS sequence"/>
</dbReference>
<dbReference type="PANTHER" id="PTHR36925">
    <property type="entry name" value="COBALT-PRECORRIN-6A REDUCTASE"/>
    <property type="match status" value="1"/>
</dbReference>
<evidence type="ECO:0000256" key="3">
    <source>
        <dbReference type="ARBA" id="ARBA00023002"/>
    </source>
</evidence>
<gene>
    <name evidence="4" type="ORF">GL300_23100</name>
</gene>
<name>A0A844HQC5_9RHOB</name>
<dbReference type="GO" id="GO:0009236">
    <property type="term" value="P:cobalamin biosynthetic process"/>
    <property type="evidence" value="ECO:0007669"/>
    <property type="project" value="UniProtKB-UniPathway"/>
</dbReference>
<dbReference type="GO" id="GO:0016994">
    <property type="term" value="F:precorrin-6A reductase activity"/>
    <property type="evidence" value="ECO:0007669"/>
    <property type="project" value="InterPro"/>
</dbReference>
<evidence type="ECO:0000313" key="5">
    <source>
        <dbReference type="Proteomes" id="UP000449846"/>
    </source>
</evidence>
<dbReference type="UniPathway" id="UPA00148"/>
<evidence type="ECO:0000256" key="1">
    <source>
        <dbReference type="ARBA" id="ARBA00004953"/>
    </source>
</evidence>
<organism evidence="4 5">
    <name type="scientific">Paracoccus litorisediminis</name>
    <dbReference type="NCBI Taxonomy" id="2006130"/>
    <lineage>
        <taxon>Bacteria</taxon>
        <taxon>Pseudomonadati</taxon>
        <taxon>Pseudomonadota</taxon>
        <taxon>Alphaproteobacteria</taxon>
        <taxon>Rhodobacterales</taxon>
        <taxon>Paracoccaceae</taxon>
        <taxon>Paracoccus</taxon>
    </lineage>
</organism>
<dbReference type="PANTHER" id="PTHR36925:SF1">
    <property type="entry name" value="COBALT-PRECORRIN-6A REDUCTASE"/>
    <property type="match status" value="1"/>
</dbReference>
<comment type="pathway">
    <text evidence="1">Cofactor biosynthesis; adenosylcobalamin biosynthesis.</text>
</comment>
<dbReference type="OrthoDB" id="5183775at2"/>
<dbReference type="AlphaFoldDB" id="A0A844HQC5"/>
<dbReference type="NCBIfam" id="NF005968">
    <property type="entry name" value="PRK08057.1-2"/>
    <property type="match status" value="1"/>
</dbReference>
<comment type="caution">
    <text evidence="4">The sequence shown here is derived from an EMBL/GenBank/DDBJ whole genome shotgun (WGS) entry which is preliminary data.</text>
</comment>
<keyword evidence="2" id="KW-0169">Cobalamin biosynthesis</keyword>
<evidence type="ECO:0000256" key="2">
    <source>
        <dbReference type="ARBA" id="ARBA00022573"/>
    </source>
</evidence>
<proteinExistence type="predicted"/>
<protein>
    <submittedName>
        <fullName evidence="4">Cobalt-precorrin-6A reductase</fullName>
        <ecNumber evidence="4">1.3.1.106</ecNumber>
    </submittedName>
</protein>
<dbReference type="EMBL" id="WMIG01000025">
    <property type="protein sequence ID" value="MTH62090.1"/>
    <property type="molecule type" value="Genomic_DNA"/>
</dbReference>
<keyword evidence="3 4" id="KW-0560">Oxidoreductase</keyword>
<keyword evidence="5" id="KW-1185">Reference proteome</keyword>
<dbReference type="Pfam" id="PF02571">
    <property type="entry name" value="CbiJ"/>
    <property type="match status" value="1"/>
</dbReference>
<sequence length="250" mass="26790">MRFNVLILGGTTEARELARRMADAGMIGTISLAGRVENPRPQPLPHRVGGFGGAEGLARHIADGGYSHVVDATHPFAARISANAVAACAETGVPLIRLTRPPWQPVDGDRWTHVPDISAASAALEGPARRVMLAVGRQHLSDFAGNPQHFYLLRLVDPPVDPLPLPNAQVIVDRGPYRAEGDRALMQTHGIDMVASKNSGGGGAYAKIEAARSLNLPVLMIERPTLPPVTEVHEVDAVLRWYHASTERGV</sequence>
<evidence type="ECO:0000313" key="4">
    <source>
        <dbReference type="EMBL" id="MTH62090.1"/>
    </source>
</evidence>
<dbReference type="NCBIfam" id="TIGR00715">
    <property type="entry name" value="precor6x_red"/>
    <property type="match status" value="1"/>
</dbReference>
<dbReference type="RefSeq" id="WP_155042041.1">
    <property type="nucleotide sequence ID" value="NZ_JBHGCD010000022.1"/>
</dbReference>